<reference evidence="1" key="1">
    <citation type="journal article" date="2014" name="Front. Microbiol.">
        <title>High frequency of phylogenetically diverse reductive dehalogenase-homologous genes in deep subseafloor sedimentary metagenomes.</title>
        <authorList>
            <person name="Kawai M."/>
            <person name="Futagami T."/>
            <person name="Toyoda A."/>
            <person name="Takaki Y."/>
            <person name="Nishi S."/>
            <person name="Hori S."/>
            <person name="Arai W."/>
            <person name="Tsubouchi T."/>
            <person name="Morono Y."/>
            <person name="Uchiyama I."/>
            <person name="Ito T."/>
            <person name="Fujiyama A."/>
            <person name="Inagaki F."/>
            <person name="Takami H."/>
        </authorList>
    </citation>
    <scope>NUCLEOTIDE SEQUENCE</scope>
    <source>
        <strain evidence="1">Expedition CK06-06</strain>
    </source>
</reference>
<gene>
    <name evidence="1" type="ORF">S06H3_18135</name>
</gene>
<dbReference type="AlphaFoldDB" id="X1L1A2"/>
<protein>
    <submittedName>
        <fullName evidence="1">Uncharacterized protein</fullName>
    </submittedName>
</protein>
<name>X1L1A2_9ZZZZ</name>
<dbReference type="EMBL" id="BARV01009139">
    <property type="protein sequence ID" value="GAI12753.1"/>
    <property type="molecule type" value="Genomic_DNA"/>
</dbReference>
<organism evidence="1">
    <name type="scientific">marine sediment metagenome</name>
    <dbReference type="NCBI Taxonomy" id="412755"/>
    <lineage>
        <taxon>unclassified sequences</taxon>
        <taxon>metagenomes</taxon>
        <taxon>ecological metagenomes</taxon>
    </lineage>
</organism>
<sequence>IRYKHDQICVNCSYGQEEEEEMKEILLGLMADYAYTSGSFSNAISKLRTMGIIKRDGEIYG</sequence>
<evidence type="ECO:0000313" key="1">
    <source>
        <dbReference type="EMBL" id="GAI12753.1"/>
    </source>
</evidence>
<accession>X1L1A2</accession>
<comment type="caution">
    <text evidence="1">The sequence shown here is derived from an EMBL/GenBank/DDBJ whole genome shotgun (WGS) entry which is preliminary data.</text>
</comment>
<proteinExistence type="predicted"/>
<feature type="non-terminal residue" evidence="1">
    <location>
        <position position="1"/>
    </location>
</feature>